<dbReference type="Gramene" id="OE9A095883T1">
    <property type="protein sequence ID" value="OE9A095883C1"/>
    <property type="gene ID" value="OE9A095883"/>
</dbReference>
<reference evidence="2 3" key="1">
    <citation type="submission" date="2019-12" db="EMBL/GenBank/DDBJ databases">
        <authorList>
            <person name="Alioto T."/>
            <person name="Alioto T."/>
            <person name="Gomez Garrido J."/>
        </authorList>
    </citation>
    <scope>NUCLEOTIDE SEQUENCE [LARGE SCALE GENOMIC DNA]</scope>
</reference>
<evidence type="ECO:0000313" key="2">
    <source>
        <dbReference type="EMBL" id="CAA2934941.1"/>
    </source>
</evidence>
<organism evidence="2 3">
    <name type="scientific">Olea europaea subsp. europaea</name>
    <dbReference type="NCBI Taxonomy" id="158383"/>
    <lineage>
        <taxon>Eukaryota</taxon>
        <taxon>Viridiplantae</taxon>
        <taxon>Streptophyta</taxon>
        <taxon>Embryophyta</taxon>
        <taxon>Tracheophyta</taxon>
        <taxon>Spermatophyta</taxon>
        <taxon>Magnoliopsida</taxon>
        <taxon>eudicotyledons</taxon>
        <taxon>Gunneridae</taxon>
        <taxon>Pentapetalae</taxon>
        <taxon>asterids</taxon>
        <taxon>lamiids</taxon>
        <taxon>Lamiales</taxon>
        <taxon>Oleaceae</taxon>
        <taxon>Oleeae</taxon>
        <taxon>Olea</taxon>
    </lineage>
</organism>
<dbReference type="FunFam" id="6.10.250.3260:FF:000002">
    <property type="entry name" value="60S ribosomal protein L21"/>
    <property type="match status" value="1"/>
</dbReference>
<dbReference type="GO" id="GO:0003735">
    <property type="term" value="F:structural constituent of ribosome"/>
    <property type="evidence" value="ECO:0007669"/>
    <property type="project" value="InterPro"/>
</dbReference>
<proteinExistence type="predicted"/>
<protein>
    <submittedName>
        <fullName evidence="2">60S ribosomal L21-1-like</fullName>
    </submittedName>
</protein>
<dbReference type="EMBL" id="CACTIH010000020">
    <property type="protein sequence ID" value="CAA2934941.1"/>
    <property type="molecule type" value="Genomic_DNA"/>
</dbReference>
<dbReference type="GO" id="GO:0006412">
    <property type="term" value="P:translation"/>
    <property type="evidence" value="ECO:0007669"/>
    <property type="project" value="InterPro"/>
</dbReference>
<sequence>MLLDQRILIEMRLRTVKLETIQHVTEEFARLRDFISSLVFPSGGTSTFVAAPVVNEPNIWDDPHEDGEGSDERSPQDDDHTEEGETVPTLPKDDNEEAPSTHDVTEVDGTATELMMKSTDKMKAEAKSRGVVISTKKQPKGPKSGFMPEGSTMETITPIPYDVINDIKGSY</sequence>
<accession>A0A8S0P9B1</accession>
<feature type="compositionally biased region" description="Basic and acidic residues" evidence="1">
    <location>
        <begin position="66"/>
        <end position="78"/>
    </location>
</feature>
<dbReference type="PANTHER" id="PTHR20981">
    <property type="entry name" value="60S RIBOSOMAL PROTEIN L21"/>
    <property type="match status" value="1"/>
</dbReference>
<comment type="caution">
    <text evidence="2">The sequence shown here is derived from an EMBL/GenBank/DDBJ whole genome shotgun (WGS) entry which is preliminary data.</text>
</comment>
<dbReference type="Proteomes" id="UP000594638">
    <property type="component" value="Unassembled WGS sequence"/>
</dbReference>
<feature type="region of interest" description="Disordered" evidence="1">
    <location>
        <begin position="121"/>
        <end position="154"/>
    </location>
</feature>
<evidence type="ECO:0000256" key="1">
    <source>
        <dbReference type="SAM" id="MobiDB-lite"/>
    </source>
</evidence>
<gene>
    <name evidence="2" type="ORF">OLEA9_A095883</name>
</gene>
<feature type="region of interest" description="Disordered" evidence="1">
    <location>
        <begin position="55"/>
        <end position="109"/>
    </location>
</feature>
<keyword evidence="3" id="KW-1185">Reference proteome</keyword>
<dbReference type="AlphaFoldDB" id="A0A8S0P9B1"/>
<dbReference type="GO" id="GO:0005840">
    <property type="term" value="C:ribosome"/>
    <property type="evidence" value="ECO:0007669"/>
    <property type="project" value="InterPro"/>
</dbReference>
<evidence type="ECO:0000313" key="3">
    <source>
        <dbReference type="Proteomes" id="UP000594638"/>
    </source>
</evidence>
<name>A0A8S0P9B1_OLEEU</name>
<dbReference type="InterPro" id="IPR001147">
    <property type="entry name" value="Ribosomal_eL21"/>
</dbReference>
<dbReference type="Gene3D" id="6.10.250.3260">
    <property type="match status" value="1"/>
</dbReference>
<dbReference type="OrthoDB" id="1539250at2759"/>